<feature type="region of interest" description="Disordered" evidence="2">
    <location>
        <begin position="582"/>
        <end position="620"/>
    </location>
</feature>
<gene>
    <name evidence="3" type="primary">Contig19824.g21023</name>
    <name evidence="3" type="ORF">STYLEM_1031</name>
</gene>
<proteinExistence type="predicted"/>
<feature type="coiled-coil region" evidence="1">
    <location>
        <begin position="194"/>
        <end position="286"/>
    </location>
</feature>
<dbReference type="Proteomes" id="UP000039865">
    <property type="component" value="Unassembled WGS sequence"/>
</dbReference>
<feature type="coiled-coil region" evidence="1">
    <location>
        <begin position="412"/>
        <end position="453"/>
    </location>
</feature>
<keyword evidence="4" id="KW-1185">Reference proteome</keyword>
<dbReference type="EMBL" id="CCKQ01000989">
    <property type="protein sequence ID" value="CDW72077.1"/>
    <property type="molecule type" value="Genomic_DNA"/>
</dbReference>
<reference evidence="3 4" key="1">
    <citation type="submission" date="2014-06" db="EMBL/GenBank/DDBJ databases">
        <authorList>
            <person name="Swart Estienne"/>
        </authorList>
    </citation>
    <scope>NUCLEOTIDE SEQUENCE [LARGE SCALE GENOMIC DNA]</scope>
    <source>
        <strain evidence="3 4">130c</strain>
    </source>
</reference>
<evidence type="ECO:0000313" key="3">
    <source>
        <dbReference type="EMBL" id="CDW72077.1"/>
    </source>
</evidence>
<dbReference type="InParanoid" id="A0A077ZQ72"/>
<dbReference type="AlphaFoldDB" id="A0A077ZQ72"/>
<accession>A0A077ZQ72</accession>
<dbReference type="OMA" id="RIENMID"/>
<feature type="compositionally biased region" description="Low complexity" evidence="2">
    <location>
        <begin position="607"/>
        <end position="620"/>
    </location>
</feature>
<protein>
    <submittedName>
        <fullName evidence="3">Uncharacterized protein</fullName>
    </submittedName>
</protein>
<evidence type="ECO:0000256" key="1">
    <source>
        <dbReference type="SAM" id="Coils"/>
    </source>
</evidence>
<sequence>MHFRYQKDLQPSLLQRIKDSSSGLNTQKYSRTILEPSQVSSYPSGNSSQLEQYSNNFMNTQGNQTFLQQSQDYLVQLSEYLRKIDQELKLIEDRHANNKFEEGDPIEIVEGGYTNYNAREIIIQTDDPRDQMIENLLKNNKEIRQSVEEISRFTVQAVQKLSKRTNKYEEEKKIPRDPEVENLDGLIEQNHNQGLQLKEQLKRLSDRMEKLTNSERLNEFMNVITDNQRQSQVLQEKVQQLEKQVKQQQELLGQPNPIKEQITQEEDQLRREIKLMKKRFRQLDKSNREEIKQNQQDHGNIYNVSKQIERLKTHLSLIKTNRTIIQNNSQPNLNSINNNGGTTSNYNSQIEQNLRNYTNRIENMIDYNKTGDKKGPDTKIQDTESDIAKAKKLIQFKRKMIENEGKMYSQKIKQQETQYNKSVKQIQDTEEIIQLKNEENQKLADEIKRLQECLDPDILKILLMQNTLMQNQTERGSNLQQSLTLNTGSQLNIVRSYANLSAKKKLISTEENIFEKKQVNQEKTIATSKINQSLKLDSINDQFRSTTEQTSTTIVPSSKNQNIYKSMNVGKRLQNLKQLAKEERKSNNTQNTNQNERDAINLRSAQRSRSNTNQVNNTNINHRFRNVLNNDNDESFEEAKQLDLDPLAIEQLRTQLINNRIGVQQNRLPDKIVLIDKVNGRVQLGQHIQ</sequence>
<evidence type="ECO:0000313" key="4">
    <source>
        <dbReference type="Proteomes" id="UP000039865"/>
    </source>
</evidence>
<organism evidence="3 4">
    <name type="scientific">Stylonychia lemnae</name>
    <name type="common">Ciliate</name>
    <dbReference type="NCBI Taxonomy" id="5949"/>
    <lineage>
        <taxon>Eukaryota</taxon>
        <taxon>Sar</taxon>
        <taxon>Alveolata</taxon>
        <taxon>Ciliophora</taxon>
        <taxon>Intramacronucleata</taxon>
        <taxon>Spirotrichea</taxon>
        <taxon>Stichotrichia</taxon>
        <taxon>Sporadotrichida</taxon>
        <taxon>Oxytrichidae</taxon>
        <taxon>Stylonychinae</taxon>
        <taxon>Stylonychia</taxon>
    </lineage>
</organism>
<name>A0A077ZQ72_STYLE</name>
<evidence type="ECO:0000256" key="2">
    <source>
        <dbReference type="SAM" id="MobiDB-lite"/>
    </source>
</evidence>
<keyword evidence="1" id="KW-0175">Coiled coil</keyword>